<evidence type="ECO:0000256" key="3">
    <source>
        <dbReference type="ARBA" id="ARBA00012438"/>
    </source>
</evidence>
<proteinExistence type="predicted"/>
<keyword evidence="11 14" id="KW-1133">Transmembrane helix</keyword>
<evidence type="ECO:0000256" key="10">
    <source>
        <dbReference type="ARBA" id="ARBA00022840"/>
    </source>
</evidence>
<dbReference type="HOGENOM" id="CLU_019564_2_0_12"/>
<sequence length="598" mass="68194">MKMVRTRPKYSIINVRVLILLYVLLCILTVLFSHTFFIETLQDGSVPDLLNRIVFFTVPVVLLVFLAFSLVRLIWDMVQRRLGSKFQARLISYFIIAVILSAAPVTIITVQSVYELVRFWRSINISDTLQYARNLALENYTINLERFEKLSLSSDFNISRTSQTKLSVQDFPEGLRAIQDFSPDENGNWISRAFLGDETQEIKTLPGNQQGFISRELPRDTDTIRYVLPSKDLVRVLSYHLGEGFDAAIADIEEERARFEVINSLELNVKPLVVYYYGVFLFPTLLMTIIITLSFSRKITAPIVELAEATSRVAEGDFSIQIVSRPDDELGRLISSFNAMVQNLEKSQTALLKAEKISVWQSMAQQLAHEIKNPLTPIKLSAERVLRRWRTKPEETGEILESSMLAIIQEVEGLSTMLTEFRTLSRPTELSRSQTMIREQIEENIEIYRGSYPEVLFDIEHVGANISVKMEKRYLSQILTNLIINGIDAMNNQGRLEIRTDLVKKRESRYCRLSIRDTGKGIEEQDRPDVFTPYFTTKESGTGLGLPIIERIVNDHGGTIWFNSAVGVGTTFFIDLPLDEEPLPLEGAPDNGENQDKQ</sequence>
<accession>F5YK03</accession>
<keyword evidence="8" id="KW-0547">Nucleotide-binding</keyword>
<dbReference type="Gene3D" id="1.10.287.130">
    <property type="match status" value="1"/>
</dbReference>
<feature type="transmembrane region" description="Helical" evidence="14">
    <location>
        <begin position="12"/>
        <end position="33"/>
    </location>
</feature>
<dbReference type="Pfam" id="PF00512">
    <property type="entry name" value="HisKA"/>
    <property type="match status" value="1"/>
</dbReference>
<dbReference type="InterPro" id="IPR036890">
    <property type="entry name" value="HATPase_C_sf"/>
</dbReference>
<keyword evidence="5" id="KW-0597">Phosphoprotein</keyword>
<evidence type="ECO:0000256" key="14">
    <source>
        <dbReference type="SAM" id="Phobius"/>
    </source>
</evidence>
<keyword evidence="7 14" id="KW-0812">Transmembrane</keyword>
<evidence type="ECO:0000259" key="16">
    <source>
        <dbReference type="PROSITE" id="PS50885"/>
    </source>
</evidence>
<comment type="catalytic activity">
    <reaction evidence="1">
        <text>ATP + protein L-histidine = ADP + protein N-phospho-L-histidine.</text>
        <dbReference type="EC" id="2.7.13.3"/>
    </reaction>
</comment>
<evidence type="ECO:0000256" key="2">
    <source>
        <dbReference type="ARBA" id="ARBA00004651"/>
    </source>
</evidence>
<dbReference type="SUPFAM" id="SSF47384">
    <property type="entry name" value="Homodimeric domain of signal transducing histidine kinase"/>
    <property type="match status" value="1"/>
</dbReference>
<evidence type="ECO:0000256" key="12">
    <source>
        <dbReference type="ARBA" id="ARBA00023012"/>
    </source>
</evidence>
<keyword evidence="13 14" id="KW-0472">Membrane</keyword>
<dbReference type="SMART" id="SM00304">
    <property type="entry name" value="HAMP"/>
    <property type="match status" value="1"/>
</dbReference>
<dbReference type="SUPFAM" id="SSF55874">
    <property type="entry name" value="ATPase domain of HSP90 chaperone/DNA topoisomerase II/histidine kinase"/>
    <property type="match status" value="1"/>
</dbReference>
<evidence type="ECO:0000313" key="17">
    <source>
        <dbReference type="EMBL" id="AEF86769.1"/>
    </source>
</evidence>
<dbReference type="Proteomes" id="UP000009223">
    <property type="component" value="Chromosome"/>
</dbReference>
<dbReference type="CDD" id="cd06225">
    <property type="entry name" value="HAMP"/>
    <property type="match status" value="1"/>
</dbReference>
<dbReference type="InterPro" id="IPR036097">
    <property type="entry name" value="HisK_dim/P_sf"/>
</dbReference>
<evidence type="ECO:0000256" key="11">
    <source>
        <dbReference type="ARBA" id="ARBA00022989"/>
    </source>
</evidence>
<keyword evidence="10" id="KW-0067">ATP-binding</keyword>
<evidence type="ECO:0000256" key="9">
    <source>
        <dbReference type="ARBA" id="ARBA00022777"/>
    </source>
</evidence>
<feature type="domain" description="HAMP" evidence="16">
    <location>
        <begin position="297"/>
        <end position="349"/>
    </location>
</feature>
<dbReference type="CDD" id="cd00082">
    <property type="entry name" value="HisKA"/>
    <property type="match status" value="1"/>
</dbReference>
<keyword evidence="18" id="KW-1185">Reference proteome</keyword>
<keyword evidence="9 17" id="KW-0418">Kinase</keyword>
<dbReference type="GO" id="GO:0000155">
    <property type="term" value="F:phosphorelay sensor kinase activity"/>
    <property type="evidence" value="ECO:0007669"/>
    <property type="project" value="InterPro"/>
</dbReference>
<dbReference type="PANTHER" id="PTHR45528">
    <property type="entry name" value="SENSOR HISTIDINE KINASE CPXA"/>
    <property type="match status" value="1"/>
</dbReference>
<dbReference type="InterPro" id="IPR003660">
    <property type="entry name" value="HAMP_dom"/>
</dbReference>
<dbReference type="eggNOG" id="COG5000">
    <property type="taxonomic scope" value="Bacteria"/>
</dbReference>
<dbReference type="EMBL" id="CP001843">
    <property type="protein sequence ID" value="AEF86769.1"/>
    <property type="molecule type" value="Genomic_DNA"/>
</dbReference>
<dbReference type="SMART" id="SM00388">
    <property type="entry name" value="HisKA"/>
    <property type="match status" value="1"/>
</dbReference>
<feature type="transmembrane region" description="Helical" evidence="14">
    <location>
        <begin position="90"/>
        <end position="114"/>
    </location>
</feature>
<evidence type="ECO:0000256" key="1">
    <source>
        <dbReference type="ARBA" id="ARBA00000085"/>
    </source>
</evidence>
<dbReference type="PROSITE" id="PS50885">
    <property type="entry name" value="HAMP"/>
    <property type="match status" value="1"/>
</dbReference>
<name>F5YK03_TREPZ</name>
<gene>
    <name evidence="17" type="ordered locus">TREPR_0685</name>
</gene>
<dbReference type="PRINTS" id="PR00344">
    <property type="entry name" value="BCTRLSENSOR"/>
</dbReference>
<dbReference type="GO" id="GO:0005886">
    <property type="term" value="C:plasma membrane"/>
    <property type="evidence" value="ECO:0007669"/>
    <property type="project" value="UniProtKB-SubCell"/>
</dbReference>
<dbReference type="Pfam" id="PF02518">
    <property type="entry name" value="HATPase_c"/>
    <property type="match status" value="1"/>
</dbReference>
<feature type="domain" description="Histidine kinase" evidence="15">
    <location>
        <begin position="366"/>
        <end position="580"/>
    </location>
</feature>
<dbReference type="KEGG" id="tpi:TREPR_0685"/>
<dbReference type="InterPro" id="IPR003594">
    <property type="entry name" value="HATPase_dom"/>
</dbReference>
<feature type="transmembrane region" description="Helical" evidence="14">
    <location>
        <begin position="53"/>
        <end position="78"/>
    </location>
</feature>
<dbReference type="GO" id="GO:0005524">
    <property type="term" value="F:ATP binding"/>
    <property type="evidence" value="ECO:0007669"/>
    <property type="project" value="UniProtKB-KW"/>
</dbReference>
<evidence type="ECO:0000256" key="8">
    <source>
        <dbReference type="ARBA" id="ARBA00022741"/>
    </source>
</evidence>
<dbReference type="PANTHER" id="PTHR45528:SF1">
    <property type="entry name" value="SENSOR HISTIDINE KINASE CPXA"/>
    <property type="match status" value="1"/>
</dbReference>
<evidence type="ECO:0000259" key="15">
    <source>
        <dbReference type="PROSITE" id="PS50109"/>
    </source>
</evidence>
<dbReference type="STRING" id="545694.TREPR_0685"/>
<reference evidence="17 18" key="2">
    <citation type="journal article" date="2011" name="ISME J.">
        <title>RNA-seq reveals cooperative metabolic interactions between two termite-gut spirochete species in co-culture.</title>
        <authorList>
            <person name="Rosenthal A.Z."/>
            <person name="Matson E.G."/>
            <person name="Eldar A."/>
            <person name="Leadbetter J.R."/>
        </authorList>
    </citation>
    <scope>NUCLEOTIDE SEQUENCE [LARGE SCALE GENOMIC DNA]</scope>
    <source>
        <strain evidence="18">ATCC BAA-887 / DSM 12427 / ZAS-2</strain>
    </source>
</reference>
<dbReference type="Gene3D" id="3.30.565.10">
    <property type="entry name" value="Histidine kinase-like ATPase, C-terminal domain"/>
    <property type="match status" value="1"/>
</dbReference>
<evidence type="ECO:0000256" key="4">
    <source>
        <dbReference type="ARBA" id="ARBA00022475"/>
    </source>
</evidence>
<dbReference type="InterPro" id="IPR050398">
    <property type="entry name" value="HssS/ArlS-like"/>
</dbReference>
<dbReference type="SMART" id="SM00387">
    <property type="entry name" value="HATPase_c"/>
    <property type="match status" value="1"/>
</dbReference>
<reference evidence="18" key="1">
    <citation type="submission" date="2009-12" db="EMBL/GenBank/DDBJ databases">
        <title>Complete sequence of Treponema primitia strain ZAS-2.</title>
        <authorList>
            <person name="Tetu S.G."/>
            <person name="Matson E."/>
            <person name="Ren Q."/>
            <person name="Seshadri R."/>
            <person name="Elbourne L."/>
            <person name="Hassan K.A."/>
            <person name="Durkin A."/>
            <person name="Radune D."/>
            <person name="Mohamoud Y."/>
            <person name="Shay R."/>
            <person name="Jin S."/>
            <person name="Zhang X."/>
            <person name="Lucey K."/>
            <person name="Ballor N.R."/>
            <person name="Ottesen E."/>
            <person name="Rosenthal R."/>
            <person name="Allen A."/>
            <person name="Leadbetter J.R."/>
            <person name="Paulsen I.T."/>
        </authorList>
    </citation>
    <scope>NUCLEOTIDE SEQUENCE [LARGE SCALE GENOMIC DNA]</scope>
    <source>
        <strain evidence="18">ATCC BAA-887 / DSM 12427 / ZAS-2</strain>
    </source>
</reference>
<evidence type="ECO:0000256" key="5">
    <source>
        <dbReference type="ARBA" id="ARBA00022553"/>
    </source>
</evidence>
<evidence type="ECO:0000256" key="6">
    <source>
        <dbReference type="ARBA" id="ARBA00022679"/>
    </source>
</evidence>
<organism evidence="17 18">
    <name type="scientific">Treponema primitia (strain ATCC BAA-887 / DSM 12427 / ZAS-2)</name>
    <dbReference type="NCBI Taxonomy" id="545694"/>
    <lineage>
        <taxon>Bacteria</taxon>
        <taxon>Pseudomonadati</taxon>
        <taxon>Spirochaetota</taxon>
        <taxon>Spirochaetia</taxon>
        <taxon>Spirochaetales</taxon>
        <taxon>Treponemataceae</taxon>
        <taxon>Treponema</taxon>
    </lineage>
</organism>
<evidence type="ECO:0000313" key="18">
    <source>
        <dbReference type="Proteomes" id="UP000009223"/>
    </source>
</evidence>
<dbReference type="SUPFAM" id="SSF158472">
    <property type="entry name" value="HAMP domain-like"/>
    <property type="match status" value="1"/>
</dbReference>
<dbReference type="Gene3D" id="6.10.340.10">
    <property type="match status" value="1"/>
</dbReference>
<dbReference type="PROSITE" id="PS50109">
    <property type="entry name" value="HIS_KIN"/>
    <property type="match status" value="1"/>
</dbReference>
<protein>
    <recommendedName>
        <fullName evidence="3">histidine kinase</fullName>
        <ecNumber evidence="3">2.7.13.3</ecNumber>
    </recommendedName>
</protein>
<dbReference type="InterPro" id="IPR005467">
    <property type="entry name" value="His_kinase_dom"/>
</dbReference>
<keyword evidence="12" id="KW-0902">Two-component regulatory system</keyword>
<dbReference type="InterPro" id="IPR003661">
    <property type="entry name" value="HisK_dim/P_dom"/>
</dbReference>
<dbReference type="InterPro" id="IPR004358">
    <property type="entry name" value="Sig_transdc_His_kin-like_C"/>
</dbReference>
<dbReference type="EC" id="2.7.13.3" evidence="3"/>
<keyword evidence="6" id="KW-0808">Transferase</keyword>
<dbReference type="Pfam" id="PF00672">
    <property type="entry name" value="HAMP"/>
    <property type="match status" value="1"/>
</dbReference>
<dbReference type="OrthoDB" id="1931120at2"/>
<evidence type="ECO:0000256" key="13">
    <source>
        <dbReference type="ARBA" id="ARBA00023136"/>
    </source>
</evidence>
<comment type="subcellular location">
    <subcellularLocation>
        <location evidence="2">Cell membrane</location>
        <topology evidence="2">Multi-pass membrane protein</topology>
    </subcellularLocation>
</comment>
<feature type="transmembrane region" description="Helical" evidence="14">
    <location>
        <begin position="274"/>
        <end position="295"/>
    </location>
</feature>
<evidence type="ECO:0000256" key="7">
    <source>
        <dbReference type="ARBA" id="ARBA00022692"/>
    </source>
</evidence>
<keyword evidence="4" id="KW-1003">Cell membrane</keyword>
<dbReference type="AlphaFoldDB" id="F5YK03"/>